<evidence type="ECO:0000256" key="2">
    <source>
        <dbReference type="ARBA" id="ARBA00022448"/>
    </source>
</evidence>
<dbReference type="InterPro" id="IPR027417">
    <property type="entry name" value="P-loop_NTPase"/>
</dbReference>
<sequence>MREALTVQNSRVLLLIIFSFLDIFSGRVIAILDERPCIANNNCWNGTFCTRTSFPWLTPESATCVSCWQCCLFPEVYGAESCSSHCHCRRNQSCSLESDCGWGEFCAVLLSHSDLPVCQPCHLCRNDAQAWRGSCAAACPSAALDDNGVAPQLQQGVGLEVHHYVFAAFDISGHPLAQTGFIQASAQSGGLVQVSEVAVRMWLADLPTYVQDALLKPATTQRLVSSPTVEGATASRIVSLRDIAASLANVAAQRDLLCPQLQSAGGTTAANSIIATTVPEGCVCNATANATTFRCPSGQRCSRRAWLPLPADVLTLGGTALLKARCVACEPGSYCPEGTYVEEQDGLDFMESQQCPQGYFCPTPAQKHECPAGYFCPARSTLNLTCDYVKLLLTLQVMPGTNALMTNILTDNIQFIVDSRKPLRGNYCPNRSSTPTKSCRAGFFCPDPSQELVCPSGNYCRTETVKPTVCPPLTLCNAGSYSPRIWPATVAAFCGLALSVLAVGVVAASLDHSRVQNLPSKADQDKRSAAARTMRRFVSRFHGDQLTSSPRKVWVVEPRNLEVRDLRWNGPGRAADRPVLKSVTGNFFAGELSAILGPSGCGKSSLLALLAGRDSHWPLNGGEVQVNGVRIHNPGHLKYVTGFVPQDDILCTELTVQENLQYSAALRLPRLSRRTSSADSYGSLSSCDLNAQMVTSPVSYTRTPTMSSGGKSSHTTNRRSNRRSSSGWSSVWGFTYSAAEERRLLVEEVLIMLDLKMLRDQRVGGINDRSLSGGQRKRVNIGVELVARPPVLLLDEPTSGLDAACSSDVLISLADMAEERLVNVIMVVHQPRRSVYKLFNTVVLLDRQGVSVYHGDARKAEAYFRSLGYPPIPSRENVPDRLLDIIAGKCYNQSGISTKELPPSSRTFSREMEEPSAASPMAGLPLSPISHASSPQQPTWQPSPVGRKPNPTRTRPALTEELAGVIEEEYEIILGAGAVKRGGMLDRSGLLRLLRHLGQEGQEVEDFVQGILEETGRRRRLEQQLRLDG</sequence>
<comment type="subcellular location">
    <subcellularLocation>
        <location evidence="1">Membrane</location>
        <topology evidence="1">Multi-pass membrane protein</topology>
    </subcellularLocation>
</comment>
<dbReference type="GO" id="GO:0016020">
    <property type="term" value="C:membrane"/>
    <property type="evidence" value="ECO:0007669"/>
    <property type="project" value="UniProtKB-SubCell"/>
</dbReference>
<evidence type="ECO:0000256" key="9">
    <source>
        <dbReference type="SAM" id="Phobius"/>
    </source>
</evidence>
<keyword evidence="7 9" id="KW-0472">Membrane</keyword>
<comment type="caution">
    <text evidence="11">The sequence shown here is derived from an EMBL/GenBank/DDBJ whole genome shotgun (WGS) entry which is preliminary data.</text>
</comment>
<feature type="transmembrane region" description="Helical" evidence="9">
    <location>
        <begin position="12"/>
        <end position="32"/>
    </location>
</feature>
<dbReference type="InterPro" id="IPR043926">
    <property type="entry name" value="ABCG_dom"/>
</dbReference>
<protein>
    <recommendedName>
        <fullName evidence="10">ABC transporter domain-containing protein</fullName>
    </recommendedName>
</protein>
<dbReference type="AlphaFoldDB" id="A0A8J4EVP9"/>
<dbReference type="SMART" id="SM00382">
    <property type="entry name" value="AAA"/>
    <property type="match status" value="1"/>
</dbReference>
<dbReference type="EMBL" id="BNCO01000006">
    <property type="protein sequence ID" value="GIL48943.1"/>
    <property type="molecule type" value="Genomic_DNA"/>
</dbReference>
<evidence type="ECO:0000256" key="6">
    <source>
        <dbReference type="ARBA" id="ARBA00022989"/>
    </source>
</evidence>
<name>A0A8J4EVP9_9CHLO</name>
<dbReference type="GO" id="GO:0016887">
    <property type="term" value="F:ATP hydrolysis activity"/>
    <property type="evidence" value="ECO:0007669"/>
    <property type="project" value="InterPro"/>
</dbReference>
<dbReference type="SUPFAM" id="SSF52540">
    <property type="entry name" value="P-loop containing nucleoside triphosphate hydrolases"/>
    <property type="match status" value="1"/>
</dbReference>
<dbReference type="InterPro" id="IPR003439">
    <property type="entry name" value="ABC_transporter-like_ATP-bd"/>
</dbReference>
<dbReference type="InterPro" id="IPR017871">
    <property type="entry name" value="ABC_transporter-like_CS"/>
</dbReference>
<keyword evidence="4" id="KW-0547">Nucleotide-binding</keyword>
<dbReference type="GO" id="GO:0140359">
    <property type="term" value="F:ABC-type transporter activity"/>
    <property type="evidence" value="ECO:0007669"/>
    <property type="project" value="InterPro"/>
</dbReference>
<keyword evidence="6 9" id="KW-1133">Transmembrane helix</keyword>
<evidence type="ECO:0000313" key="11">
    <source>
        <dbReference type="EMBL" id="GIL48943.1"/>
    </source>
</evidence>
<keyword evidence="12" id="KW-1185">Reference proteome</keyword>
<evidence type="ECO:0000256" key="7">
    <source>
        <dbReference type="ARBA" id="ARBA00023136"/>
    </source>
</evidence>
<accession>A0A8J4EVP9</accession>
<dbReference type="PROSITE" id="PS50893">
    <property type="entry name" value="ABC_TRANSPORTER_2"/>
    <property type="match status" value="1"/>
</dbReference>
<dbReference type="PANTHER" id="PTHR48041">
    <property type="entry name" value="ABC TRANSPORTER G FAMILY MEMBER 28"/>
    <property type="match status" value="1"/>
</dbReference>
<organism evidence="11 12">
    <name type="scientific">Volvox africanus</name>
    <dbReference type="NCBI Taxonomy" id="51714"/>
    <lineage>
        <taxon>Eukaryota</taxon>
        <taxon>Viridiplantae</taxon>
        <taxon>Chlorophyta</taxon>
        <taxon>core chlorophytes</taxon>
        <taxon>Chlorophyceae</taxon>
        <taxon>CS clade</taxon>
        <taxon>Chlamydomonadales</taxon>
        <taxon>Volvocaceae</taxon>
        <taxon>Volvox</taxon>
    </lineage>
</organism>
<feature type="region of interest" description="Disordered" evidence="8">
    <location>
        <begin position="699"/>
        <end position="728"/>
    </location>
</feature>
<dbReference type="Gene3D" id="3.40.50.300">
    <property type="entry name" value="P-loop containing nucleotide triphosphate hydrolases"/>
    <property type="match status" value="1"/>
</dbReference>
<feature type="non-terminal residue" evidence="11">
    <location>
        <position position="1"/>
    </location>
</feature>
<feature type="compositionally biased region" description="Polar residues" evidence="8">
    <location>
        <begin position="699"/>
        <end position="711"/>
    </location>
</feature>
<evidence type="ECO:0000313" key="12">
    <source>
        <dbReference type="Proteomes" id="UP000747399"/>
    </source>
</evidence>
<feature type="domain" description="ABC transporter" evidence="10">
    <location>
        <begin position="561"/>
        <end position="873"/>
    </location>
</feature>
<evidence type="ECO:0000256" key="5">
    <source>
        <dbReference type="ARBA" id="ARBA00022840"/>
    </source>
</evidence>
<evidence type="ECO:0000256" key="3">
    <source>
        <dbReference type="ARBA" id="ARBA00022692"/>
    </source>
</evidence>
<dbReference type="PANTHER" id="PTHR48041:SF91">
    <property type="entry name" value="ABC TRANSPORTER G FAMILY MEMBER 28"/>
    <property type="match status" value="1"/>
</dbReference>
<dbReference type="Pfam" id="PF19055">
    <property type="entry name" value="ABC2_membrane_7"/>
    <property type="match status" value="1"/>
</dbReference>
<reference evidence="11" key="1">
    <citation type="journal article" date="2021" name="Proc. Natl. Acad. Sci. U.S.A.">
        <title>Three genomes in the algal genus Volvox reveal the fate of a haploid sex-determining region after a transition to homothallism.</title>
        <authorList>
            <person name="Yamamoto K."/>
            <person name="Hamaji T."/>
            <person name="Kawai-Toyooka H."/>
            <person name="Matsuzaki R."/>
            <person name="Takahashi F."/>
            <person name="Nishimura Y."/>
            <person name="Kawachi M."/>
            <person name="Noguchi H."/>
            <person name="Minakuchi Y."/>
            <person name="Umen J.G."/>
            <person name="Toyoda A."/>
            <person name="Nozaki H."/>
        </authorList>
    </citation>
    <scope>NUCLEOTIDE SEQUENCE</scope>
    <source>
        <strain evidence="11">NIES-3780</strain>
    </source>
</reference>
<feature type="region of interest" description="Disordered" evidence="8">
    <location>
        <begin position="896"/>
        <end position="956"/>
    </location>
</feature>
<dbReference type="PROSITE" id="PS00211">
    <property type="entry name" value="ABC_TRANSPORTER_1"/>
    <property type="match status" value="1"/>
</dbReference>
<gene>
    <name evidence="11" type="ORF">Vafri_5434</name>
</gene>
<dbReference type="Proteomes" id="UP000747399">
    <property type="component" value="Unassembled WGS sequence"/>
</dbReference>
<keyword evidence="3 9" id="KW-0812">Transmembrane</keyword>
<evidence type="ECO:0000259" key="10">
    <source>
        <dbReference type="PROSITE" id="PS50893"/>
    </source>
</evidence>
<keyword evidence="5" id="KW-0067">ATP-binding</keyword>
<dbReference type="InterPro" id="IPR003593">
    <property type="entry name" value="AAA+_ATPase"/>
</dbReference>
<dbReference type="Pfam" id="PF00005">
    <property type="entry name" value="ABC_tran"/>
    <property type="match status" value="1"/>
</dbReference>
<keyword evidence="2" id="KW-0813">Transport</keyword>
<evidence type="ECO:0000256" key="4">
    <source>
        <dbReference type="ARBA" id="ARBA00022741"/>
    </source>
</evidence>
<evidence type="ECO:0000256" key="1">
    <source>
        <dbReference type="ARBA" id="ARBA00004141"/>
    </source>
</evidence>
<dbReference type="GO" id="GO:0005524">
    <property type="term" value="F:ATP binding"/>
    <property type="evidence" value="ECO:0007669"/>
    <property type="project" value="UniProtKB-KW"/>
</dbReference>
<dbReference type="InterPro" id="IPR050352">
    <property type="entry name" value="ABCG_transporters"/>
</dbReference>
<feature type="compositionally biased region" description="Low complexity" evidence="8">
    <location>
        <begin position="933"/>
        <end position="944"/>
    </location>
</feature>
<evidence type="ECO:0000256" key="8">
    <source>
        <dbReference type="SAM" id="MobiDB-lite"/>
    </source>
</evidence>
<proteinExistence type="predicted"/>